<dbReference type="InterPro" id="IPR027417">
    <property type="entry name" value="P-loop_NTPase"/>
</dbReference>
<dbReference type="Pfam" id="PF00437">
    <property type="entry name" value="T2SSE"/>
    <property type="match status" value="1"/>
</dbReference>
<evidence type="ECO:0000259" key="2">
    <source>
        <dbReference type="Pfam" id="PF00437"/>
    </source>
</evidence>
<dbReference type="InterPro" id="IPR050921">
    <property type="entry name" value="T4SS_GSP_E_ATPase"/>
</dbReference>
<keyword evidence="4" id="KW-1185">Reference proteome</keyword>
<gene>
    <name evidence="3" type="ordered locus">Desku_0837</name>
</gene>
<dbReference type="Proteomes" id="UP000009229">
    <property type="component" value="Chromosome"/>
</dbReference>
<sequence length="449" mass="50526">MEGLEFEKGNWLEHIEREKEKIIEEIAAQLSREHPELFESGSFTGQKHTDAEAVIRNAVLTRQDLAPDEIEDVVKAIAGQITGYGVLQEFFVGPGAEEVTEVFVNPSPDGVPRVFYGKHGKSWPAGGQYFKNNEEALRYCQKICEDAGRPFTGDAPIVDAWLKDGSRIAVMGFKVSPLGVAFTIRKSPVTRPPMPLERLVEFGMLPQFAADLLVDLLVLGHANVGFFGRTDSGKTTFMRALGLFIDPEERVFIAETSFEIFMPNLPNCINLVEVVYGDKTIVDMTQLCKTMNRNNPDRAWVGELRSREIIAASQIASSTSGGFWTTGHAGNVNGLRTRLWGMFMDGGVNLPREFLDEVIASMFHFVVFLDKETLTKDRKRTLMEVVEVVPGEGYRTIIRFDKDEFAASGGKTRRWVYENPVTRERLSMLAFRGARIKPEYESVKDRYLY</sequence>
<dbReference type="Gene3D" id="3.40.50.300">
    <property type="entry name" value="P-loop containing nucleotide triphosphate hydrolases"/>
    <property type="match status" value="1"/>
</dbReference>
<evidence type="ECO:0000256" key="1">
    <source>
        <dbReference type="ARBA" id="ARBA00006611"/>
    </source>
</evidence>
<protein>
    <submittedName>
        <fullName evidence="3">Type II secretion system protein E</fullName>
    </submittedName>
</protein>
<dbReference type="PANTHER" id="PTHR30486:SF6">
    <property type="entry name" value="TYPE IV PILUS RETRACTATION ATPASE PILT"/>
    <property type="match status" value="1"/>
</dbReference>
<accession>A0AAU8PFB0</accession>
<feature type="domain" description="Bacterial type II secretion system protein E" evidence="2">
    <location>
        <begin position="198"/>
        <end position="345"/>
    </location>
</feature>
<dbReference type="RefSeq" id="WP_013821952.1">
    <property type="nucleotide sequence ID" value="NC_015573.1"/>
</dbReference>
<name>A0AAU8PFB0_DESK7</name>
<dbReference type="CDD" id="cd01130">
    <property type="entry name" value="VirB11-like_ATPase"/>
    <property type="match status" value="1"/>
</dbReference>
<dbReference type="KEGG" id="dku:Desku_0837"/>
<dbReference type="AlphaFoldDB" id="A0AAU8PFB0"/>
<dbReference type="EMBL" id="CP002770">
    <property type="protein sequence ID" value="AEG14437.1"/>
    <property type="molecule type" value="Genomic_DNA"/>
</dbReference>
<proteinExistence type="inferred from homology"/>
<dbReference type="SUPFAM" id="SSF52540">
    <property type="entry name" value="P-loop containing nucleoside triphosphate hydrolases"/>
    <property type="match status" value="1"/>
</dbReference>
<organism evidence="3 4">
    <name type="scientific">Desulfofundulus kuznetsovii (strain DSM 6115 / VKM B-1805 / 17)</name>
    <name type="common">Desulfotomaculum kuznetsovii</name>
    <dbReference type="NCBI Taxonomy" id="760568"/>
    <lineage>
        <taxon>Bacteria</taxon>
        <taxon>Bacillati</taxon>
        <taxon>Bacillota</taxon>
        <taxon>Clostridia</taxon>
        <taxon>Eubacteriales</taxon>
        <taxon>Peptococcaceae</taxon>
        <taxon>Desulfofundulus</taxon>
    </lineage>
</organism>
<dbReference type="GO" id="GO:0016887">
    <property type="term" value="F:ATP hydrolysis activity"/>
    <property type="evidence" value="ECO:0007669"/>
    <property type="project" value="InterPro"/>
</dbReference>
<reference evidence="4" key="1">
    <citation type="submission" date="2011-05" db="EMBL/GenBank/DDBJ databases">
        <title>Complete sequence of Desulfotomaculum kuznetsovii DSM 6115.</title>
        <authorList>
            <person name="Lucas S."/>
            <person name="Han J."/>
            <person name="Lapidus A."/>
            <person name="Cheng J.-F."/>
            <person name="Goodwin L."/>
            <person name="Pitluck S."/>
            <person name="Peters L."/>
            <person name="Mikhailova N."/>
            <person name="Lu M."/>
            <person name="Saunders E."/>
            <person name="Han C."/>
            <person name="Tapia R."/>
            <person name="Land M."/>
            <person name="Hauser L."/>
            <person name="Kyrpides N."/>
            <person name="Ivanova N."/>
            <person name="Pagani I."/>
            <person name="Nazina T."/>
            <person name="Ivanova A."/>
            <person name="Parshina S."/>
            <person name="Kuever J."/>
            <person name="Muyzer G."/>
            <person name="Plugge C."/>
            <person name="Stams A."/>
            <person name="Woyke T."/>
        </authorList>
    </citation>
    <scope>NUCLEOTIDE SEQUENCE [LARGE SCALE GENOMIC DNA]</scope>
    <source>
        <strain evidence="4">DSM 6115 / VKM B-1805 / 17</strain>
    </source>
</reference>
<dbReference type="Gene3D" id="3.30.450.380">
    <property type="match status" value="1"/>
</dbReference>
<evidence type="ECO:0000313" key="4">
    <source>
        <dbReference type="Proteomes" id="UP000009229"/>
    </source>
</evidence>
<comment type="similarity">
    <text evidence="1">Belongs to the GSP E family.</text>
</comment>
<dbReference type="InterPro" id="IPR001482">
    <property type="entry name" value="T2SS/T4SS_dom"/>
</dbReference>
<dbReference type="PANTHER" id="PTHR30486">
    <property type="entry name" value="TWITCHING MOTILITY PROTEIN PILT"/>
    <property type="match status" value="1"/>
</dbReference>
<evidence type="ECO:0000313" key="3">
    <source>
        <dbReference type="EMBL" id="AEG14437.1"/>
    </source>
</evidence>